<feature type="region of interest" description="Disordered" evidence="1">
    <location>
        <begin position="4612"/>
        <end position="4658"/>
    </location>
</feature>
<feature type="region of interest" description="Disordered" evidence="1">
    <location>
        <begin position="2243"/>
        <end position="2270"/>
    </location>
</feature>
<evidence type="ECO:0000313" key="4">
    <source>
        <dbReference type="Proteomes" id="UP000265618"/>
    </source>
</evidence>
<evidence type="ECO:0000313" key="3">
    <source>
        <dbReference type="EMBL" id="GIQ80052.1"/>
    </source>
</evidence>
<name>A0A9K3GES7_9EUKA</name>
<organism evidence="3 4">
    <name type="scientific">Kipferlia bialata</name>
    <dbReference type="NCBI Taxonomy" id="797122"/>
    <lineage>
        <taxon>Eukaryota</taxon>
        <taxon>Metamonada</taxon>
        <taxon>Carpediemonas-like organisms</taxon>
        <taxon>Kipferlia</taxon>
    </lineage>
</organism>
<sequence>MRHITLSNRLQLLLSIEQGLFSPYWKPFRPFIVHVPSVLRRLKARLESESDAMGHPAVSRTQRRHTHTQPLLSPISISASAKAKAKGGSRAGLQSMHASPSPSPPLSSRVETGHKGGPRAASSLALCECPHTPFHPSTDRTIPRHSSMSLLSLPARVHRFNAQRSASLRDCMAKCPSLLCRGDKGDTSATTPLPSLSLSPASVMMSVDGGIGRAGEGTVGYCSVPSYSSLYLSASQQMHPSLAIGVDGVVDVDMEGDDSDTEPSDTDPDVGSASDIGAETAEANGGDPWVACTLIGYNPLRHTVTVHTVQGETYSLHASCFVPVPPQSVAGLPETLSLQGVLELDGPGGRTGDTAGSILMVETQRIRQRERQDRRAHLEGSMLLIAGDPDAPASLEGTHTPETIQLESVDASCIDLSSDGSGDMGREGSVTDGHASTNAPNPIPTGDRAKGYEHMAQETLRRIALLVTGREEGTLPKDVQKEVETSLLAARSTPLSTLTCVHYSPRDALSEVLRIGKAEVKARAAWLQDNLMVLDPVLGPSVRQYQTTLSEVVRLLQSITPQAVLMDPQRLLEGFKVALFELSSPPHIMVTPLPHVTPSGDGSYSPQSVLESLDSTEEYVGMINRVLQDVVRERVLETLRVTSKQDIETLVKAEVVTSQRNQLSAIVKAGTSTPGTIQSVCVDESCLRAHVSDTLRHKARRTLRMLDVMAAACLGTAGDLFSLPWRAMLEDMHPEHYLTPPCMSLPRQEQPPTPTSASGRLDSDTQIETGLDIWAYVQGNHAVKVVTPGIDGSPPSVTVAPVPKYPVYVLPVHPSLSAHEDTHTHTDTDPDTGDGHVLWEVTGPLTKEQAPEVMERGMWALMKSFSVWQCTHDPSVHSPTETLPLTQCMPSYADALRAPYCRVIPPMLQTHRCLTQAIEKRLNQPLCLSDHALLSLTGVEGGYAALFSCMRQAGGDTVKDGGDRVLYPPSILDSALSREVCAAEKAVLQDFEGFILSLPETAYYGGGMSDLTAAKTAMLDTLHRGRMESRDRHCQLLGEATLCALRTAQAVNKSLTADIRYPSELQAVQRLLETLTQALGDWEACVELLRVYCDTLLTDGCLVPIDTHVNIARVTSFVTHLPSSLSALETSTATVHQRMMHQMQCLDVWLKGLSSELVSKCRAVSGLSSTLAQAYLQDTGMEERGVEDSPDAVVAAFSPIVFPASPLLVVSGDEGSAEGVDTFIAESGLVLALEVLSGLPVTAQGGAPTSAVLLPRSLGIVSASVGCMGMQNATPNKAFVPYTRPKKRCDVSLCEVLGELVQAIGGATRCASVLSEWQDMLGHTPTPSPTMALSLTATGGESPTDPLTDPLMSVPGHPSLLHRCLSLLRDASAFEVGLSSVPVQDLDPQNLKETLSSMGECVHEMHDAYLGTEETETQGEGEGEGEGVGRARGGVERHPNLTFSQALHSKRRALMPTIELVCLLASPALQQRHLDVLESETGLPVLRLGSVTCGDLLSAGALSMLDTVTQAVQEAEAEAEVETRLDACDTAMETWTAEVAQEKVLQDGFPLPDSFFDTLRSIILFVQRDVGSQYPLSITARARQLERTALWAMHTGSLLLHAQQYLSLGHLLVSPSGNERNKHIYHHAVRKWYLLRRSVSGRARARLLDVLMDSDLAEGVHGLICSLTPVVHRIQARHMHQSLACVIDGETEAEAEGSVGEGDDVPQRHTIRGLMTVPDNAHYMETPHLAHTPPHLVPLCDTQDMFHAIAPLSLFHIDGFIVSPVHIDGPLVSGPCMDTDTEDSDAYDSEGEADRETKWVITGLTSCVRDPTRTEVLHLLSPVDLPRVRGLLARVVRQPMRDAFRHECDMAIQELEEGDMTAFWARPFHAQFVGVSTWLHDTLRRACFSCDLHDAPSAIKTAGQECLAQLTIPLDHPRVHVYEYVTHWAEKWLNNCTYSPDAHTDNPTDTDLESSASGVYQPVLSAMCLSRYMYSDKAPLCISSLGVHLRHFGYDWLGAVTQAELPPHGFSRDDHCRTDYATPQLMSLLGRGVTAGLCASLTASLPDTTSYICTLARFLGNSLCVVCATQHRDPADMACQLSNLLLEGHCVLLVGLESAPTGHVDMVGTIAQTLHAGGEMPYASGPERPYLQSTDTDLCVVRPPLGKGQAHPSEHSVGTLLVYLPVLVPGPFIVPKDMPQNGLIRYIDIRPPPERLRYIPKSTGRPCLALRNTYAQSGTQLFLEPSDVAVAMRISTAQGLDLGGMEEGDRYDDESSVSEGERERERGRHGVDTPETAILKYLSVSFAPDAREGLHYAVAAAFGSSYTGAGDLDYGEGHGLLSGIGVYTAKCMCALMEGDASMVWVQSDCVHIARAVAEHAAHLAHKECVVRLHPEDMYHSTVPQGVWEIIDMSFDRHGLHTGRHGDRDHATHAMLGKHEITHRCIYISPTAPTHTHFRCHHLRVGVDALRLTRAFTHALEHSTGTTPDIADTTDSFAFFLGAVSRFVEILDSALGVELTGLQGSFMQALCMWTLSEWGAVVLRPHPSDIQTGDAENGRIHVPQLHADTGVFSLPNVGPVMHVHPSPVFFSSFGSDSPMGHSVSLFMAAFACVYSSYSVLSALRVCYSPDIYNTMVDITTQEHALDSLRATHAGFVDVSHQAICDCFPEGLEPEAFEALRFNPDDCQMELYTLRDPVAVDEFFMTHPRWTLPPVLTPTNRAFCHGLAACMTFGVPAVLTSGRRVGKTWAVHAAGNLLPPFCHHLADVSVAGDTHTAGLSNHTTRASDGTLVPVFSHCLCLSLDLDSTSHKHTHAHEHRTAVTDKEREREKERDAAKADTHAAEGLLKDHTFAMAVSRSVCVADLSVGVGDGLHYIGRDNAQDMLEVEQDDGLCCSSRRVGLEGISLVCETHFQMVSDDDGETHETMSDSEATTLIDTESGGSAAEDDGDTGDQAACHILPSYAFVFNADQLVDMAMLQTLFESVPLRPTAPEGLRAALLTALIRLADCLDLSPLAIMDSMRRLGLLATRTADTLYYASPAVLLMATTRCVGEALTPRQRMEAKACFDHFEELGLTHSEDEAYLLKHRVSPTDRRGRTDILSGLMSGPGAPASNSVYRVTDCFSPLLKHQYPLTNVLSDLETTHPDIVPNVLRTAVQTECWLAVNNTVANTVEDVGLTSGLRELVVPTMCLALLDKDTADVYPSAQLLFKTLHCTVNLTHMASSGFQRQSNSIRKAALHTNSLMMQAGSDGPSASLVRADRNWDTTSQGSLRSSQSLGSNYTAATSVTDHTSVTSMSSQSFFGSQHERYLPRLVIDMDTLRRGLGIAESHESPIQDVVWTALHLPSLEDRIAALVRLSIILSCGLPVQMALPLVNHSRSGVATEVCVPPYKVFPHGDVNSPLSSKYQSDRTLFSRVVLHIPGEMLASSSLLAQTVIAFQTGIVPPVFSRAALGQLYMALGEKYPLPQPDSGTLTMKMAQHLAVIVTTHQPPEPHLRANCNTSYPSPMCSLLDACPPVYRYLQKRYGGSGTLKPSLFKVFIRHVAGMFSAVCHLHPEVTPEFDKYVSFAMSAMEGYYRRDHTQREELTSALGALESHEAYLSGDHVPQETRETALSHLANIKAGIAKHMPHDETDEEEQRDVIVRGANIGLLYLYTEQFWSNAEAEPEFNDLKAKIQRWCGLEDMHGVSVSVSLFVCALTSRFHFLLPDTLHATPFLWLYAGALPPSDSALLSCVRACFGSVHCQNSVPFLAYDEGEGVTVARCVDMWRAGLLTHLSADKSAQENRALVEAAQHRCPMQVLDIDLPPSMFYPTAVKALEAGTSMCICSSSGRPHPLCRPFLTGMTHHYMARDTRAGQVLTFQNRHYVVRLRHPIHKMRMYLTLDPSLFHPCVSLLDCTPVHPTLTVQILDVLERASGESDTGPLHQAALVEASAYHQEDMYWDRVGQLTAALVSTPPSPASVSILQRGAEILGVAEDLEAHYHHVADMWARPGVDFGLTLPVHMIQDQMSVFPAPLLVDVASIPSQMDHLETVLEEHVQEHGYSSICQETMHRLFHKACGRLIADTAEPNCLHDLGQTQVLMLLLDTVLCTCSGSIHKGTAAATMLVAGAAWDALETMASTDSARLDSLMALTQTRSVSLTKYPQLRQALERVVMLEAAAPDIRGLTEALLTSDSAFGDAVMLVCHPDAGLCLLSSLLSAQQRPSVLGGRDVKKRFRLPSVLGTAVCDKTLLLHYAVLCCLNPPAALISIGAWVRAMSSGVYMQGVLDTTARHQISQCQTALSRGIPKGQVDVVSVVEAVVSSTLPESVGVITHPEYLYGGKHLSRALTLCGHQPLRGLYRDMPPDRVSIVDWESIKHRRVTDPLFHSPSKIVVLIPRHAETANRPLANWLIHRSVSRLCIPCESSPIQTASHKIPQPVLSALSGHPTTQSPSPSVPVFVSPAFSIAMRRVLTGLLMTFVQRPFHATGRLCSGIESNICIDLSVRQIATLSRCMVHYGQDANHVFDQPLVSKMSGPKERLGPHPTRGMAPRGSGSHLSRAGDVRIVGQASLDPSVLNGLIRHPLCIGGALTWTDRFMTVASPPMHRLVSRRFLRALADTVCTTGPASHIIPCQVELPGATPLSGLLATDMLRVRQRERGNPQSQRTGLSRGSVSRSRVDQSIGGGRSIAPSAASRAPSNASYVSRVSHQQYGYSAMDSHRDRGSVAGSVNGSVSGSVCRSSRGSEYSTASAARTKAKRKDKHGERHLAACMEHVAEAIETVHIGLLYPDSPTLHASAVSNDIAALTVAPGAEASRGMVTCQPGSDMPSDALLSLAHTQGGMYKVDPLRCASRDVLSVISLQDTLHVPSALEEMRDTLRRLQPLSLSHPHHRHRLYVQGEVSQSGTLSRGGGRGRTGGADLDDASYCVLETLDSTQSVLSHADICYFLYKHPVPQWADRPMDCSAFPHECKRALLFSLMVLFANVEGIRQSDCHFVVSLTPPLPDRRHPPVVTVQARMHGFRMSADHKTPVQGSYLMPEDLTTLYVHCGSERHGTRDREGGADSVISDTASESSLSLISMQSSDMRHLSRPGVCMPGLSTLSIGHATTATIPVVLEHRQIGKVTVTDYAGQDHWVSAGAHFNIM</sequence>
<feature type="compositionally biased region" description="Low complexity" evidence="1">
    <location>
        <begin position="4689"/>
        <end position="4710"/>
    </location>
</feature>
<gene>
    <name evidence="3" type="ORF">KIPB_000784</name>
</gene>
<protein>
    <recommendedName>
        <fullName evidence="2">Dynein heavy chain linker domain-containing protein</fullName>
    </recommendedName>
</protein>
<feature type="domain" description="Dynein heavy chain linker" evidence="2">
    <location>
        <begin position="1380"/>
        <end position="1586"/>
    </location>
</feature>
<accession>A0A9K3GES7</accession>
<proteinExistence type="predicted"/>
<feature type="compositionally biased region" description="Low complexity" evidence="1">
    <location>
        <begin position="4644"/>
        <end position="4658"/>
    </location>
</feature>
<feature type="compositionally biased region" description="Polar residues" evidence="1">
    <location>
        <begin position="68"/>
        <end position="77"/>
    </location>
</feature>
<feature type="compositionally biased region" description="Low complexity" evidence="1">
    <location>
        <begin position="4622"/>
        <end position="4632"/>
    </location>
</feature>
<evidence type="ECO:0000259" key="2">
    <source>
        <dbReference type="Pfam" id="PF08393"/>
    </source>
</evidence>
<feature type="region of interest" description="Disordered" evidence="1">
    <location>
        <begin position="4689"/>
        <end position="4720"/>
    </location>
</feature>
<dbReference type="Proteomes" id="UP000265618">
    <property type="component" value="Unassembled WGS sequence"/>
</dbReference>
<dbReference type="EMBL" id="BDIP01000097">
    <property type="protein sequence ID" value="GIQ80052.1"/>
    <property type="molecule type" value="Genomic_DNA"/>
</dbReference>
<feature type="compositionally biased region" description="Basic and acidic residues" evidence="1">
    <location>
        <begin position="1427"/>
        <end position="1436"/>
    </location>
</feature>
<feature type="region of interest" description="Disordered" evidence="1">
    <location>
        <begin position="2789"/>
        <end position="2820"/>
    </location>
</feature>
<feature type="compositionally biased region" description="Acidic residues" evidence="1">
    <location>
        <begin position="2244"/>
        <end position="2256"/>
    </location>
</feature>
<comment type="caution">
    <text evidence="3">The sequence shown here is derived from an EMBL/GenBank/DDBJ whole genome shotgun (WGS) entry which is preliminary data.</text>
</comment>
<feature type="region of interest" description="Disordered" evidence="1">
    <location>
        <begin position="4489"/>
        <end position="4511"/>
    </location>
</feature>
<feature type="compositionally biased region" description="Acidic residues" evidence="1">
    <location>
        <begin position="1413"/>
        <end position="1425"/>
    </location>
</feature>
<feature type="compositionally biased region" description="Basic and acidic residues" evidence="1">
    <location>
        <begin position="2259"/>
        <end position="2270"/>
    </location>
</feature>
<feature type="compositionally biased region" description="Basic and acidic residues" evidence="1">
    <location>
        <begin position="2796"/>
        <end position="2820"/>
    </location>
</feature>
<dbReference type="Pfam" id="PF08393">
    <property type="entry name" value="DHC_N2"/>
    <property type="match status" value="1"/>
</dbReference>
<feature type="region of interest" description="Disordered" evidence="1">
    <location>
        <begin position="49"/>
        <end position="121"/>
    </location>
</feature>
<keyword evidence="4" id="KW-1185">Reference proteome</keyword>
<evidence type="ECO:0000256" key="1">
    <source>
        <dbReference type="SAM" id="MobiDB-lite"/>
    </source>
</evidence>
<reference evidence="3 4" key="1">
    <citation type="journal article" date="2018" name="PLoS ONE">
        <title>The draft genome of Kipferlia bialata reveals reductive genome evolution in fornicate parasites.</title>
        <authorList>
            <person name="Tanifuji G."/>
            <person name="Takabayashi S."/>
            <person name="Kume K."/>
            <person name="Takagi M."/>
            <person name="Nakayama T."/>
            <person name="Kamikawa R."/>
            <person name="Inagaki Y."/>
            <person name="Hashimoto T."/>
        </authorList>
    </citation>
    <scope>NUCLEOTIDE SEQUENCE [LARGE SCALE GENOMIC DNA]</scope>
    <source>
        <strain evidence="3">NY0173</strain>
    </source>
</reference>
<feature type="compositionally biased region" description="Low complexity" evidence="1">
    <location>
        <begin position="78"/>
        <end position="92"/>
    </location>
</feature>
<feature type="region of interest" description="Disordered" evidence="1">
    <location>
        <begin position="253"/>
        <end position="282"/>
    </location>
</feature>
<feature type="region of interest" description="Disordered" evidence="1">
    <location>
        <begin position="1413"/>
        <end position="1436"/>
    </location>
</feature>
<feature type="compositionally biased region" description="Acidic residues" evidence="1">
    <location>
        <begin position="253"/>
        <end position="268"/>
    </location>
</feature>
<dbReference type="InterPro" id="IPR013602">
    <property type="entry name" value="Dynein_heavy_linker"/>
</dbReference>
<feature type="region of interest" description="Disordered" evidence="1">
    <location>
        <begin position="415"/>
        <end position="448"/>
    </location>
</feature>